<feature type="transmembrane region" description="Helical" evidence="1">
    <location>
        <begin position="180"/>
        <end position="200"/>
    </location>
</feature>
<dbReference type="PANTHER" id="PTHR11161:SF0">
    <property type="entry name" value="O-ACYLTRANSFERASE LIKE PROTEIN"/>
    <property type="match status" value="1"/>
</dbReference>
<evidence type="ECO:0000256" key="1">
    <source>
        <dbReference type="SAM" id="Phobius"/>
    </source>
</evidence>
<dbReference type="PANTHER" id="PTHR11161">
    <property type="entry name" value="O-ACYLTRANSFERASE"/>
    <property type="match status" value="1"/>
</dbReference>
<feature type="transmembrane region" description="Helical" evidence="1">
    <location>
        <begin position="212"/>
        <end position="230"/>
    </location>
</feature>
<dbReference type="RefSeq" id="WP_092956023.1">
    <property type="nucleotide sequence ID" value="NZ_FOMQ01000015.1"/>
</dbReference>
<feature type="transmembrane region" description="Helical" evidence="1">
    <location>
        <begin position="237"/>
        <end position="256"/>
    </location>
</feature>
<dbReference type="AlphaFoldDB" id="A0A1I1Y292"/>
<feature type="transmembrane region" description="Helical" evidence="1">
    <location>
        <begin position="262"/>
        <end position="280"/>
    </location>
</feature>
<reference evidence="4" key="1">
    <citation type="submission" date="2016-10" db="EMBL/GenBank/DDBJ databases">
        <authorList>
            <person name="Varghese N."/>
            <person name="Submissions S."/>
        </authorList>
    </citation>
    <scope>NUCLEOTIDE SEQUENCE [LARGE SCALE GENOMIC DNA]</scope>
    <source>
        <strain evidence="4">DSM 7481</strain>
    </source>
</reference>
<keyword evidence="3" id="KW-0808">Transferase</keyword>
<protein>
    <submittedName>
        <fullName evidence="3">Peptidoglycan/LPS O-acetylase OafA/YrhL, contains acyltransferase and SGNH-hydrolase domains</fullName>
    </submittedName>
</protein>
<keyword evidence="1" id="KW-0472">Membrane</keyword>
<evidence type="ECO:0000313" key="3">
    <source>
        <dbReference type="EMBL" id="SFE13482.1"/>
    </source>
</evidence>
<keyword evidence="1" id="KW-1133">Transmembrane helix</keyword>
<evidence type="ECO:0000313" key="4">
    <source>
        <dbReference type="Proteomes" id="UP000199517"/>
    </source>
</evidence>
<organism evidence="3 4">
    <name type="scientific">Paracidovorax konjaci</name>
    <dbReference type="NCBI Taxonomy" id="32040"/>
    <lineage>
        <taxon>Bacteria</taxon>
        <taxon>Pseudomonadati</taxon>
        <taxon>Pseudomonadota</taxon>
        <taxon>Betaproteobacteria</taxon>
        <taxon>Burkholderiales</taxon>
        <taxon>Comamonadaceae</taxon>
        <taxon>Paracidovorax</taxon>
    </lineage>
</organism>
<dbReference type="GO" id="GO:0016747">
    <property type="term" value="F:acyltransferase activity, transferring groups other than amino-acyl groups"/>
    <property type="evidence" value="ECO:0007669"/>
    <property type="project" value="InterPro"/>
</dbReference>
<keyword evidence="1" id="KW-0812">Transmembrane</keyword>
<feature type="transmembrane region" description="Helical" evidence="1">
    <location>
        <begin position="148"/>
        <end position="168"/>
    </location>
</feature>
<keyword evidence="3" id="KW-0012">Acyltransferase</keyword>
<dbReference type="GO" id="GO:0016787">
    <property type="term" value="F:hydrolase activity"/>
    <property type="evidence" value="ECO:0007669"/>
    <property type="project" value="UniProtKB-KW"/>
</dbReference>
<feature type="transmembrane region" description="Helical" evidence="1">
    <location>
        <begin position="344"/>
        <end position="362"/>
    </location>
</feature>
<feature type="transmembrane region" description="Helical" evidence="1">
    <location>
        <begin position="90"/>
        <end position="111"/>
    </location>
</feature>
<dbReference type="OrthoDB" id="8956208at2"/>
<dbReference type="InterPro" id="IPR002656">
    <property type="entry name" value="Acyl_transf_3_dom"/>
</dbReference>
<keyword evidence="4" id="KW-1185">Reference proteome</keyword>
<evidence type="ECO:0000259" key="2">
    <source>
        <dbReference type="Pfam" id="PF01757"/>
    </source>
</evidence>
<feature type="transmembrane region" description="Helical" evidence="1">
    <location>
        <begin position="51"/>
        <end position="69"/>
    </location>
</feature>
<accession>A0A1I1Y292</accession>
<feature type="transmembrane region" description="Helical" evidence="1">
    <location>
        <begin position="374"/>
        <end position="394"/>
    </location>
</feature>
<feature type="domain" description="Acyltransferase 3" evidence="2">
    <location>
        <begin position="11"/>
        <end position="356"/>
    </location>
</feature>
<name>A0A1I1Y292_9BURK</name>
<gene>
    <name evidence="3" type="ORF">SAMN04489710_11575</name>
</gene>
<dbReference type="Pfam" id="PF01757">
    <property type="entry name" value="Acyl_transf_3"/>
    <property type="match status" value="1"/>
</dbReference>
<dbReference type="EMBL" id="FOMQ01000015">
    <property type="protein sequence ID" value="SFE13482.1"/>
    <property type="molecule type" value="Genomic_DNA"/>
</dbReference>
<proteinExistence type="predicted"/>
<dbReference type="Proteomes" id="UP000199517">
    <property type="component" value="Unassembled WGS sequence"/>
</dbReference>
<sequence length="397" mass="41647">MPSSPSRSTLIDSVKGIACATIVAHHLAFYGPMSDVAQPLMPGLIAWLYEYGRMAVQVFLVLGGYLAAARFSAAGGARWNGAGPEIGRRFVRLAVPYAVALVLAVLAAAAVRPWLDHPSVPGDPSLPQLVANALMLQDIVGEDALSAGVWYVAIDFQLFALSALLLAAARLGARASFLPAWAGAQTLARAAVALAAALSLWELNRHPGLDAWAFYFFGAYGLGMMARWAVGAPRGSPAAAGWLVLIGLWGAVALALEFRTRIAVAWGTALWLVVALRWLAGRAVTGEAAATPAPATAPSPLAWRTWPARLGRMSYSVFLVHFPVCLLVNAAVSTAWPDSPGMNALGMAGAMALSVMAGKLLYERVERHVPSWTLALRWQAGVVGAGVVVVLAAGRLG</sequence>
<dbReference type="InterPro" id="IPR052728">
    <property type="entry name" value="O2_lipid_transport_reg"/>
</dbReference>
<keyword evidence="3" id="KW-0378">Hydrolase</keyword>
<feature type="transmembrane region" description="Helical" evidence="1">
    <location>
        <begin position="313"/>
        <end position="332"/>
    </location>
</feature>
<dbReference type="STRING" id="32040.SAMN04489710_11575"/>